<evidence type="ECO:0000256" key="5">
    <source>
        <dbReference type="ARBA" id="ARBA00023136"/>
    </source>
</evidence>
<evidence type="ECO:0000256" key="3">
    <source>
        <dbReference type="ARBA" id="ARBA00022692"/>
    </source>
</evidence>
<comment type="similarity">
    <text evidence="2">Belongs to the UPF0382 family.</text>
</comment>
<protein>
    <submittedName>
        <fullName evidence="7">DUF423 domain-containing protein</fullName>
    </submittedName>
</protein>
<name>A0A7G7GBM2_9BACT</name>
<sequence length="131" mass="13990">MNQKQSLITAAILGALTVTIGAFGAHALRPALEAAGRLDTFETAVKYQMYHTLALFLTGLLQFHWFHPLFNRASLAFLLGTIVFSGSLYTLSLSGVTKFGAVAPLGGALLIAGWLFLALGITKNPAKNKKI</sequence>
<feature type="transmembrane region" description="Helical" evidence="6">
    <location>
        <begin position="7"/>
        <end position="28"/>
    </location>
</feature>
<evidence type="ECO:0000313" key="8">
    <source>
        <dbReference type="Proteomes" id="UP000515237"/>
    </source>
</evidence>
<dbReference type="Proteomes" id="UP000515237">
    <property type="component" value="Chromosome"/>
</dbReference>
<keyword evidence="3 6" id="KW-0812">Transmembrane</keyword>
<dbReference type="RefSeq" id="WP_185271034.1">
    <property type="nucleotide sequence ID" value="NZ_CP055156.1"/>
</dbReference>
<organism evidence="7 8">
    <name type="scientific">Adhaeribacter swui</name>
    <dbReference type="NCBI Taxonomy" id="2086471"/>
    <lineage>
        <taxon>Bacteria</taxon>
        <taxon>Pseudomonadati</taxon>
        <taxon>Bacteroidota</taxon>
        <taxon>Cytophagia</taxon>
        <taxon>Cytophagales</taxon>
        <taxon>Hymenobacteraceae</taxon>
        <taxon>Adhaeribacter</taxon>
    </lineage>
</organism>
<keyword evidence="4 6" id="KW-1133">Transmembrane helix</keyword>
<dbReference type="InterPro" id="IPR006696">
    <property type="entry name" value="DUF423"/>
</dbReference>
<accession>A0A7G7GBM2</accession>
<feature type="transmembrane region" description="Helical" evidence="6">
    <location>
        <begin position="73"/>
        <end position="93"/>
    </location>
</feature>
<gene>
    <name evidence="7" type="ORF">HUW51_18155</name>
</gene>
<comment type="subcellular location">
    <subcellularLocation>
        <location evidence="1">Membrane</location>
        <topology evidence="1">Multi-pass membrane protein</topology>
    </subcellularLocation>
</comment>
<dbReference type="PANTHER" id="PTHR43461">
    <property type="entry name" value="TRANSMEMBRANE PROTEIN 256"/>
    <property type="match status" value="1"/>
</dbReference>
<dbReference type="EMBL" id="CP055156">
    <property type="protein sequence ID" value="QNF34556.1"/>
    <property type="molecule type" value="Genomic_DNA"/>
</dbReference>
<evidence type="ECO:0000256" key="4">
    <source>
        <dbReference type="ARBA" id="ARBA00022989"/>
    </source>
</evidence>
<dbReference type="KEGG" id="aswu:HUW51_18155"/>
<reference evidence="7 8" key="1">
    <citation type="journal article" date="2018" name="Int. J. Syst. Evol. Microbiol.">
        <title>Adhaeribacter swui sp. nov., isolated from wet mud.</title>
        <authorList>
            <person name="Kim D.U."/>
            <person name="Kim K.W."/>
            <person name="Kang M.S."/>
            <person name="Kim J.Y."/>
            <person name="Jang J.H."/>
            <person name="Kim M.K."/>
        </authorList>
    </citation>
    <scope>NUCLEOTIDE SEQUENCE [LARGE SCALE GENOMIC DNA]</scope>
    <source>
        <strain evidence="7 8">KCTC 52873</strain>
    </source>
</reference>
<dbReference type="Pfam" id="PF04241">
    <property type="entry name" value="DUF423"/>
    <property type="match status" value="1"/>
</dbReference>
<evidence type="ECO:0000313" key="7">
    <source>
        <dbReference type="EMBL" id="QNF34556.1"/>
    </source>
</evidence>
<keyword evidence="8" id="KW-1185">Reference proteome</keyword>
<proteinExistence type="inferred from homology"/>
<feature type="transmembrane region" description="Helical" evidence="6">
    <location>
        <begin position="99"/>
        <end position="121"/>
    </location>
</feature>
<evidence type="ECO:0000256" key="2">
    <source>
        <dbReference type="ARBA" id="ARBA00009694"/>
    </source>
</evidence>
<feature type="transmembrane region" description="Helical" evidence="6">
    <location>
        <begin position="48"/>
        <end position="66"/>
    </location>
</feature>
<dbReference type="GO" id="GO:0005886">
    <property type="term" value="C:plasma membrane"/>
    <property type="evidence" value="ECO:0007669"/>
    <property type="project" value="TreeGrafter"/>
</dbReference>
<dbReference type="AlphaFoldDB" id="A0A7G7GBM2"/>
<keyword evidence="5 6" id="KW-0472">Membrane</keyword>
<evidence type="ECO:0000256" key="1">
    <source>
        <dbReference type="ARBA" id="ARBA00004141"/>
    </source>
</evidence>
<dbReference type="PANTHER" id="PTHR43461:SF1">
    <property type="entry name" value="TRANSMEMBRANE PROTEIN 256"/>
    <property type="match status" value="1"/>
</dbReference>
<evidence type="ECO:0000256" key="6">
    <source>
        <dbReference type="SAM" id="Phobius"/>
    </source>
</evidence>